<keyword evidence="3" id="KW-1185">Reference proteome</keyword>
<dbReference type="RefSeq" id="WP_023403048.1">
    <property type="nucleotide sequence ID" value="NZ_BAUJ01000008.1"/>
</dbReference>
<reference evidence="2 3" key="2">
    <citation type="submission" date="2013-11" db="EMBL/GenBank/DDBJ databases">
        <title>Whole genome shotgun sequence of Vibrio halioticoli NBRC 102217.</title>
        <authorList>
            <person name="Isaki S."/>
            <person name="Kimura A."/>
            <person name="Ohji S."/>
            <person name="Hosoyama A."/>
            <person name="Fujita N."/>
            <person name="Hashimoto M."/>
            <person name="Hosoyama Y."/>
            <person name="Yamazoe A."/>
        </authorList>
    </citation>
    <scope>NUCLEOTIDE SEQUENCE [LARGE SCALE GENOMIC DNA]</scope>
    <source>
        <strain evidence="2 3">NBRC 102217</strain>
    </source>
</reference>
<keyword evidence="1" id="KW-0812">Transmembrane</keyword>
<name>V5HGU9_9VIBR</name>
<feature type="transmembrane region" description="Helical" evidence="1">
    <location>
        <begin position="85"/>
        <end position="108"/>
    </location>
</feature>
<protein>
    <recommendedName>
        <fullName evidence="4">DUF805 domain-containing protein</fullName>
    </recommendedName>
</protein>
<dbReference type="EMBL" id="BAUJ01000008">
    <property type="protein sequence ID" value="GAD88665.1"/>
    <property type="molecule type" value="Genomic_DNA"/>
</dbReference>
<comment type="caution">
    <text evidence="2">The sequence shown here is derived from an EMBL/GenBank/DDBJ whole genome shotgun (WGS) entry which is preliminary data.</text>
</comment>
<dbReference type="Proteomes" id="UP000017800">
    <property type="component" value="Unassembled WGS sequence"/>
</dbReference>
<keyword evidence="1" id="KW-1133">Transmembrane helix</keyword>
<keyword evidence="1" id="KW-0472">Membrane</keyword>
<dbReference type="AlphaFoldDB" id="V5HGU9"/>
<feature type="transmembrane region" description="Helical" evidence="1">
    <location>
        <begin position="148"/>
        <end position="176"/>
    </location>
</feature>
<accession>V5HGU9</accession>
<evidence type="ECO:0000313" key="2">
    <source>
        <dbReference type="EMBL" id="GAD88665.1"/>
    </source>
</evidence>
<sequence>MNSYQILYKKKIIWAVNLGGNNVVDQITSLTEQGYEIFSRVVQASTESDAIRQFKKLHKPAKDSHDVTIGSIFFFRTNKLQRLPYLAYSIASYIVALVSVLLLAMVAHESDMDYSMILLIPIFLGLIWFISALSIARWKNCGHKVWQYVVVALIVTLLDFYFLGVMNVLLMLYLFFRPQSKNIN</sequence>
<feature type="transmembrane region" description="Helical" evidence="1">
    <location>
        <begin position="114"/>
        <end position="136"/>
    </location>
</feature>
<evidence type="ECO:0000256" key="1">
    <source>
        <dbReference type="SAM" id="Phobius"/>
    </source>
</evidence>
<organism evidence="2 3">
    <name type="scientific">Vibrio halioticoli NBRC 102217</name>
    <dbReference type="NCBI Taxonomy" id="1219072"/>
    <lineage>
        <taxon>Bacteria</taxon>
        <taxon>Pseudomonadati</taxon>
        <taxon>Pseudomonadota</taxon>
        <taxon>Gammaproteobacteria</taxon>
        <taxon>Vibrionales</taxon>
        <taxon>Vibrionaceae</taxon>
        <taxon>Vibrio</taxon>
    </lineage>
</organism>
<evidence type="ECO:0008006" key="4">
    <source>
        <dbReference type="Google" id="ProtNLM"/>
    </source>
</evidence>
<dbReference type="OrthoDB" id="5868478at2"/>
<dbReference type="eggNOG" id="ENOG5031N7T">
    <property type="taxonomic scope" value="Bacteria"/>
</dbReference>
<reference evidence="2 3" key="1">
    <citation type="submission" date="2013-10" db="EMBL/GenBank/DDBJ databases">
        <authorList>
            <person name="Ichikawa N."/>
            <person name="Kimura A."/>
            <person name="Ohji S."/>
            <person name="Hosoyama A."/>
            <person name="Fujita N."/>
        </authorList>
    </citation>
    <scope>NUCLEOTIDE SEQUENCE [LARGE SCALE GENOMIC DNA]</scope>
    <source>
        <strain evidence="2 3">NBRC 102217</strain>
    </source>
</reference>
<gene>
    <name evidence="2" type="ORF">VHA01S_008_00610</name>
</gene>
<evidence type="ECO:0000313" key="3">
    <source>
        <dbReference type="Proteomes" id="UP000017800"/>
    </source>
</evidence>
<proteinExistence type="predicted"/>